<gene>
    <name evidence="1" type="ORF">KHLLAP_LOCUS9492</name>
</gene>
<dbReference type="AlphaFoldDB" id="A0AAI8VQR6"/>
<dbReference type="EMBL" id="CAUWAG010000012">
    <property type="protein sequence ID" value="CAJ2509024.1"/>
    <property type="molecule type" value="Genomic_DNA"/>
</dbReference>
<proteinExistence type="predicted"/>
<accession>A0AAI8VQR6</accession>
<comment type="caution">
    <text evidence="1">The sequence shown here is derived from an EMBL/GenBank/DDBJ whole genome shotgun (WGS) entry which is preliminary data.</text>
</comment>
<evidence type="ECO:0000313" key="1">
    <source>
        <dbReference type="EMBL" id="CAJ2509024.1"/>
    </source>
</evidence>
<reference evidence="1" key="1">
    <citation type="submission" date="2023-10" db="EMBL/GenBank/DDBJ databases">
        <authorList>
            <person name="Hackl T."/>
        </authorList>
    </citation>
    <scope>NUCLEOTIDE SEQUENCE</scope>
</reference>
<evidence type="ECO:0000313" key="2">
    <source>
        <dbReference type="Proteomes" id="UP001295740"/>
    </source>
</evidence>
<sequence length="171" mass="19125">MAKRLLCSKEKLEQSAQHADATENPPRRLGNQWSFLGFHFPVDEELLELAWITLSPFLVNEPPAYTVPIIMTDSQPRETGAPACTSEKDMRRIARVEKASQAHDMPPWRNPVVHGSLMGGNAGFTDLGTCSMVLSDKYEDLDETWAHVRREALPSTTPNTAATDVLVWHEV</sequence>
<dbReference type="Proteomes" id="UP001295740">
    <property type="component" value="Unassembled WGS sequence"/>
</dbReference>
<name>A0AAI8VQR6_9PEZI</name>
<organism evidence="1 2">
    <name type="scientific">Anthostomella pinea</name>
    <dbReference type="NCBI Taxonomy" id="933095"/>
    <lineage>
        <taxon>Eukaryota</taxon>
        <taxon>Fungi</taxon>
        <taxon>Dikarya</taxon>
        <taxon>Ascomycota</taxon>
        <taxon>Pezizomycotina</taxon>
        <taxon>Sordariomycetes</taxon>
        <taxon>Xylariomycetidae</taxon>
        <taxon>Xylariales</taxon>
        <taxon>Xylariaceae</taxon>
        <taxon>Anthostomella</taxon>
    </lineage>
</organism>
<keyword evidence="2" id="KW-1185">Reference proteome</keyword>
<protein>
    <submittedName>
        <fullName evidence="1">Uu.00g140500.m01.CDS01</fullName>
    </submittedName>
</protein>